<protein>
    <recommendedName>
        <fullName evidence="12">Fucosyltransferase</fullName>
        <ecNumber evidence="12">2.4.1.-</ecNumber>
    </recommendedName>
</protein>
<organism evidence="15 16">
    <name type="scientific">Octopus sinensis</name>
    <name type="common">East Asian common octopus</name>
    <dbReference type="NCBI Taxonomy" id="2607531"/>
    <lineage>
        <taxon>Eukaryota</taxon>
        <taxon>Metazoa</taxon>
        <taxon>Spiralia</taxon>
        <taxon>Lophotrochozoa</taxon>
        <taxon>Mollusca</taxon>
        <taxon>Cephalopoda</taxon>
        <taxon>Coleoidea</taxon>
        <taxon>Octopodiformes</taxon>
        <taxon>Octopoda</taxon>
        <taxon>Incirrata</taxon>
        <taxon>Octopodidae</taxon>
        <taxon>Octopus</taxon>
    </lineage>
</organism>
<dbReference type="EC" id="2.4.1.-" evidence="12"/>
<evidence type="ECO:0000256" key="7">
    <source>
        <dbReference type="ARBA" id="ARBA00022968"/>
    </source>
</evidence>
<dbReference type="Gene3D" id="3.40.50.11660">
    <property type="entry name" value="Glycosyl transferase family 10, C-terminal domain"/>
    <property type="match status" value="1"/>
</dbReference>
<dbReference type="InterPro" id="IPR001503">
    <property type="entry name" value="Glyco_trans_10"/>
</dbReference>
<keyword evidence="9 12" id="KW-0333">Golgi apparatus</keyword>
<keyword evidence="7" id="KW-0735">Signal-anchor</keyword>
<keyword evidence="4 12" id="KW-0328">Glycosyltransferase</keyword>
<evidence type="ECO:0000313" key="15">
    <source>
        <dbReference type="Proteomes" id="UP000515154"/>
    </source>
</evidence>
<keyword evidence="6 12" id="KW-0812">Transmembrane</keyword>
<dbReference type="Pfam" id="PF00852">
    <property type="entry name" value="Glyco_transf_10"/>
    <property type="match status" value="1"/>
</dbReference>
<sequence>MDTYRKIFFLFVIFIVVCICFYISQFEYNLKKLQDIWNWTSTTKQYVSYTRNTSRLFPGNQPENDRIEAQMKYVLPGEEKWENYERNRHQNQSDSDRNVKLKPNRPKFKTLLIYSLRYLQPLKENQTSFLEYKCPVNECLVTNNKAMQNSVDAIFFYERVGLSQKTNHTNQIWIYTTHECPFFNPSVKHLGNKINWTITYKQDSTIVYPYGKFRYFNKSVRQKVQFQNYAAGKTKKVAWFVSNCGPSNNRMGYAKELGKYIQVDIYGRCGTKICTRRNENKCFEILKKEYKFYLAFENSNCRDYITEKFFINGLKYNVIPIVMGAHPDDYRKVAPENSYIHYEDFKSPKELADYLHKLDKNDTLYNEYFKWKGTGEFIDFQFWCRVCAMLHAADYYKPTWYENIWEWWGGKGQCIGKDRWT</sequence>
<dbReference type="PANTHER" id="PTHR48438">
    <property type="entry name" value="ALPHA-(1,3)-FUCOSYLTRANSFERASE C-RELATED"/>
    <property type="match status" value="1"/>
</dbReference>
<dbReference type="FunFam" id="3.40.50.11660:FF:000004">
    <property type="entry name" value="Glycoprotein 3-alpha-L-fucosyltransferase A"/>
    <property type="match status" value="1"/>
</dbReference>
<comment type="subcellular location">
    <subcellularLocation>
        <location evidence="1">Golgi apparatus membrane</location>
        <topology evidence="1">Single-pass type II membrane protein</topology>
    </subcellularLocation>
    <subcellularLocation>
        <location evidence="12">Golgi apparatus</location>
        <location evidence="12">Golgi stack membrane</location>
        <topology evidence="12">Single-pass type II membrane protein</topology>
    </subcellularLocation>
</comment>
<name>A0A6P7TU13_9MOLL</name>
<evidence type="ECO:0000256" key="12">
    <source>
        <dbReference type="RuleBase" id="RU003832"/>
    </source>
</evidence>
<dbReference type="Proteomes" id="UP000515154">
    <property type="component" value="Linkage group LG30"/>
</dbReference>
<dbReference type="KEGG" id="osn:115226505"/>
<evidence type="ECO:0000256" key="5">
    <source>
        <dbReference type="ARBA" id="ARBA00022679"/>
    </source>
</evidence>
<evidence type="ECO:0000256" key="1">
    <source>
        <dbReference type="ARBA" id="ARBA00004323"/>
    </source>
</evidence>
<dbReference type="GO" id="GO:0000139">
    <property type="term" value="C:Golgi membrane"/>
    <property type="evidence" value="ECO:0007669"/>
    <property type="project" value="UniProtKB-SubCell"/>
</dbReference>
<feature type="transmembrane region" description="Helical" evidence="12">
    <location>
        <begin position="7"/>
        <end position="24"/>
    </location>
</feature>
<keyword evidence="11" id="KW-0325">Glycoprotein</keyword>
<evidence type="ECO:0000256" key="8">
    <source>
        <dbReference type="ARBA" id="ARBA00022989"/>
    </source>
</evidence>
<dbReference type="AlphaFoldDB" id="A0A6P7TU13"/>
<dbReference type="RefSeq" id="XP_029653360.2">
    <property type="nucleotide sequence ID" value="XM_029797500.2"/>
</dbReference>
<comment type="similarity">
    <text evidence="3 12">Belongs to the glycosyltransferase 10 family.</text>
</comment>
<keyword evidence="15" id="KW-1185">Reference proteome</keyword>
<dbReference type="GO" id="GO:0032580">
    <property type="term" value="C:Golgi cisterna membrane"/>
    <property type="evidence" value="ECO:0007669"/>
    <property type="project" value="UniProtKB-SubCell"/>
</dbReference>
<gene>
    <name evidence="16" type="primary">LOC115226505</name>
</gene>
<accession>A0A6P7TU13</accession>
<evidence type="ECO:0000256" key="11">
    <source>
        <dbReference type="ARBA" id="ARBA00023180"/>
    </source>
</evidence>
<evidence type="ECO:0000313" key="16">
    <source>
        <dbReference type="RefSeq" id="XP_029653360.2"/>
    </source>
</evidence>
<dbReference type="SUPFAM" id="SSF53756">
    <property type="entry name" value="UDP-Glycosyltransferase/glycogen phosphorylase"/>
    <property type="match status" value="1"/>
</dbReference>
<dbReference type="GO" id="GO:0008417">
    <property type="term" value="F:fucosyltransferase activity"/>
    <property type="evidence" value="ECO:0007669"/>
    <property type="project" value="InterPro"/>
</dbReference>
<evidence type="ECO:0000256" key="3">
    <source>
        <dbReference type="ARBA" id="ARBA00008919"/>
    </source>
</evidence>
<dbReference type="UniPathway" id="UPA00378"/>
<evidence type="ECO:0000259" key="14">
    <source>
        <dbReference type="Pfam" id="PF17039"/>
    </source>
</evidence>
<evidence type="ECO:0000256" key="4">
    <source>
        <dbReference type="ARBA" id="ARBA00022676"/>
    </source>
</evidence>
<evidence type="ECO:0000256" key="9">
    <source>
        <dbReference type="ARBA" id="ARBA00023034"/>
    </source>
</evidence>
<reference evidence="16" key="1">
    <citation type="submission" date="2025-08" db="UniProtKB">
        <authorList>
            <consortium name="RefSeq"/>
        </authorList>
    </citation>
    <scope>IDENTIFICATION</scope>
</reference>
<dbReference type="InterPro" id="IPR038577">
    <property type="entry name" value="GT10-like_C_sf"/>
</dbReference>
<feature type="domain" description="Fucosyltransferase C-terminal" evidence="13">
    <location>
        <begin position="232"/>
        <end position="407"/>
    </location>
</feature>
<dbReference type="InterPro" id="IPR031481">
    <property type="entry name" value="Glyco_tran_10_N"/>
</dbReference>
<keyword evidence="8 12" id="KW-1133">Transmembrane helix</keyword>
<evidence type="ECO:0000259" key="13">
    <source>
        <dbReference type="Pfam" id="PF00852"/>
    </source>
</evidence>
<dbReference type="PANTHER" id="PTHR48438:SF1">
    <property type="entry name" value="ALPHA-(1,3)-FUCOSYLTRANSFERASE C-RELATED"/>
    <property type="match status" value="1"/>
</dbReference>
<comment type="pathway">
    <text evidence="2">Protein modification; protein glycosylation.</text>
</comment>
<evidence type="ECO:0000256" key="10">
    <source>
        <dbReference type="ARBA" id="ARBA00023136"/>
    </source>
</evidence>
<keyword evidence="10 12" id="KW-0472">Membrane</keyword>
<dbReference type="Pfam" id="PF17039">
    <property type="entry name" value="Glyco_tran_10_N"/>
    <property type="match status" value="1"/>
</dbReference>
<keyword evidence="5 12" id="KW-0808">Transferase</keyword>
<evidence type="ECO:0000256" key="2">
    <source>
        <dbReference type="ARBA" id="ARBA00004922"/>
    </source>
</evidence>
<feature type="domain" description="Fucosyltransferase N-terminal" evidence="14">
    <location>
        <begin position="110"/>
        <end position="211"/>
    </location>
</feature>
<dbReference type="InterPro" id="IPR055270">
    <property type="entry name" value="Glyco_tran_10_C"/>
</dbReference>
<evidence type="ECO:0000256" key="6">
    <source>
        <dbReference type="ARBA" id="ARBA00022692"/>
    </source>
</evidence>
<proteinExistence type="inferred from homology"/>